<keyword evidence="2" id="KW-1185">Reference proteome</keyword>
<dbReference type="Proteomes" id="UP001564626">
    <property type="component" value="Unassembled WGS sequence"/>
</dbReference>
<comment type="caution">
    <text evidence="1">The sequence shown here is derived from an EMBL/GenBank/DDBJ whole genome shotgun (WGS) entry which is preliminary data.</text>
</comment>
<accession>A0ABV4CJ26</accession>
<gene>
    <name evidence="1" type="ORF">AB8O55_16785</name>
</gene>
<organism evidence="1 2">
    <name type="scientific">Saccharopolyspora cebuensis</name>
    <dbReference type="NCBI Taxonomy" id="418759"/>
    <lineage>
        <taxon>Bacteria</taxon>
        <taxon>Bacillati</taxon>
        <taxon>Actinomycetota</taxon>
        <taxon>Actinomycetes</taxon>
        <taxon>Pseudonocardiales</taxon>
        <taxon>Pseudonocardiaceae</taxon>
        <taxon>Saccharopolyspora</taxon>
    </lineage>
</organism>
<proteinExistence type="predicted"/>
<evidence type="ECO:0000313" key="2">
    <source>
        <dbReference type="Proteomes" id="UP001564626"/>
    </source>
</evidence>
<sequence>MSEVWHLTRKQSWWDGSVITWCGQRWKSGTYTEAWFGLSRPDCPACKTAKKHAKK</sequence>
<reference evidence="1 2" key="1">
    <citation type="submission" date="2024-08" db="EMBL/GenBank/DDBJ databases">
        <title>Genome mining of Saccharopolyspora cebuensis PGLac3 from Nigerian medicinal plant.</title>
        <authorList>
            <person name="Ezeobiora C.E."/>
            <person name="Igbokwe N.H."/>
            <person name="Amin D.H."/>
            <person name="Mendie U.E."/>
        </authorList>
    </citation>
    <scope>NUCLEOTIDE SEQUENCE [LARGE SCALE GENOMIC DNA]</scope>
    <source>
        <strain evidence="1 2">PGLac3</strain>
    </source>
</reference>
<dbReference type="EMBL" id="JBGEHV010000030">
    <property type="protein sequence ID" value="MEY8041068.1"/>
    <property type="molecule type" value="Genomic_DNA"/>
</dbReference>
<protein>
    <recommendedName>
        <fullName evidence="3">Zinc-ribbon domain-containing protein</fullName>
    </recommendedName>
</protein>
<dbReference type="RefSeq" id="WP_345368292.1">
    <property type="nucleotide sequence ID" value="NZ_BAABII010000035.1"/>
</dbReference>
<evidence type="ECO:0008006" key="3">
    <source>
        <dbReference type="Google" id="ProtNLM"/>
    </source>
</evidence>
<evidence type="ECO:0000313" key="1">
    <source>
        <dbReference type="EMBL" id="MEY8041068.1"/>
    </source>
</evidence>
<name>A0ABV4CJ26_9PSEU</name>